<dbReference type="RefSeq" id="WP_265789083.1">
    <property type="nucleotide sequence ID" value="NZ_BAABRS010000002.1"/>
</dbReference>
<dbReference type="Proteomes" id="UP001207337">
    <property type="component" value="Unassembled WGS sequence"/>
</dbReference>
<dbReference type="InterPro" id="IPR007371">
    <property type="entry name" value="TPK_catalytic"/>
</dbReference>
<dbReference type="SMART" id="SM00983">
    <property type="entry name" value="TPK_B1_binding"/>
    <property type="match status" value="1"/>
</dbReference>
<dbReference type="PANTHER" id="PTHR41299:SF1">
    <property type="entry name" value="THIAMINE PYROPHOSPHOKINASE"/>
    <property type="match status" value="1"/>
</dbReference>
<dbReference type="InterPro" id="IPR036759">
    <property type="entry name" value="TPK_catalytic_sf"/>
</dbReference>
<keyword evidence="4" id="KW-0067">ATP-binding</keyword>
<dbReference type="GO" id="GO:0004788">
    <property type="term" value="F:thiamine diphosphokinase activity"/>
    <property type="evidence" value="ECO:0007669"/>
    <property type="project" value="UniProtKB-EC"/>
</dbReference>
<keyword evidence="3" id="KW-0418">Kinase</keyword>
<dbReference type="Pfam" id="PF04263">
    <property type="entry name" value="TPK_catalytic"/>
    <property type="match status" value="1"/>
</dbReference>
<evidence type="ECO:0000256" key="1">
    <source>
        <dbReference type="ARBA" id="ARBA00022679"/>
    </source>
</evidence>
<dbReference type="InterPro" id="IPR036371">
    <property type="entry name" value="TPK_B1-bd_sf"/>
</dbReference>
<feature type="domain" description="Thiamin pyrophosphokinase thiamin-binding" evidence="6">
    <location>
        <begin position="128"/>
        <end position="200"/>
    </location>
</feature>
<dbReference type="InterPro" id="IPR006282">
    <property type="entry name" value="Thi_PPkinase"/>
</dbReference>
<dbReference type="SUPFAM" id="SSF63999">
    <property type="entry name" value="Thiamin pyrophosphokinase, catalytic domain"/>
    <property type="match status" value="1"/>
</dbReference>
<keyword evidence="8" id="KW-1185">Reference proteome</keyword>
<dbReference type="EMBL" id="JAJNDC010000002">
    <property type="protein sequence ID" value="MCW9712820.1"/>
    <property type="molecule type" value="Genomic_DNA"/>
</dbReference>
<gene>
    <name evidence="7" type="ORF">LQ318_07875</name>
</gene>
<sequence>MDKMLILCNGEPPSEKLFYKYRAKTDYFIAADGGGNIARQFSDTPDVVIGDLDSFEDRDTDNFRIIHRPGQESNDLEKALSLAQQKGGSHIYILGATGLRLDHTLKNLSVLKQFNRQFEDLFLIDNFGKSQILPHSFSKELPIGTLVSLFPLSGKVTNITTEGLKYSLKDETLENGVRDGSSNTVVGTPITITHKKGDLLFFEAF</sequence>
<evidence type="ECO:0000259" key="6">
    <source>
        <dbReference type="SMART" id="SM00983"/>
    </source>
</evidence>
<organism evidence="7 8">
    <name type="scientific">Fodinibius salicampi</name>
    <dbReference type="NCBI Taxonomy" id="1920655"/>
    <lineage>
        <taxon>Bacteria</taxon>
        <taxon>Pseudomonadati</taxon>
        <taxon>Balneolota</taxon>
        <taxon>Balneolia</taxon>
        <taxon>Balneolales</taxon>
        <taxon>Balneolaceae</taxon>
        <taxon>Fodinibius</taxon>
    </lineage>
</organism>
<keyword evidence="2" id="KW-0547">Nucleotide-binding</keyword>
<proteinExistence type="predicted"/>
<accession>A0ABT3PY85</accession>
<dbReference type="Gene3D" id="3.40.50.10240">
    <property type="entry name" value="Thiamin pyrophosphokinase, catalytic domain"/>
    <property type="match status" value="1"/>
</dbReference>
<dbReference type="Pfam" id="PF04265">
    <property type="entry name" value="TPK_B1_binding"/>
    <property type="match status" value="1"/>
</dbReference>
<dbReference type="PANTHER" id="PTHR41299">
    <property type="entry name" value="THIAMINE PYROPHOSPHOKINASE"/>
    <property type="match status" value="1"/>
</dbReference>
<evidence type="ECO:0000313" key="7">
    <source>
        <dbReference type="EMBL" id="MCW9712820.1"/>
    </source>
</evidence>
<evidence type="ECO:0000256" key="4">
    <source>
        <dbReference type="ARBA" id="ARBA00022840"/>
    </source>
</evidence>
<reference evidence="7 8" key="1">
    <citation type="submission" date="2021-11" db="EMBL/GenBank/DDBJ databases">
        <title>Aliifidinibius sp. nov., a new bacterium isolated from saline soil.</title>
        <authorList>
            <person name="Galisteo C."/>
            <person name="De La Haba R."/>
            <person name="Sanchez-Porro C."/>
            <person name="Ventosa A."/>
        </authorList>
    </citation>
    <scope>NUCLEOTIDE SEQUENCE [LARGE SCALE GENOMIC DNA]</scope>
    <source>
        <strain evidence="7 8">KACC 190600</strain>
    </source>
</reference>
<dbReference type="InterPro" id="IPR007373">
    <property type="entry name" value="Thiamin_PyroPKinase_B1-bd"/>
</dbReference>
<dbReference type="CDD" id="cd07995">
    <property type="entry name" value="TPK"/>
    <property type="match status" value="1"/>
</dbReference>
<dbReference type="NCBIfam" id="TIGR01378">
    <property type="entry name" value="thi_PPkinase"/>
    <property type="match status" value="1"/>
</dbReference>
<dbReference type="InterPro" id="IPR053149">
    <property type="entry name" value="TPK"/>
</dbReference>
<dbReference type="EC" id="2.7.6.2" evidence="5"/>
<evidence type="ECO:0000256" key="2">
    <source>
        <dbReference type="ARBA" id="ARBA00022741"/>
    </source>
</evidence>
<keyword evidence="1 7" id="KW-0808">Transferase</keyword>
<comment type="caution">
    <text evidence="7">The sequence shown here is derived from an EMBL/GenBank/DDBJ whole genome shotgun (WGS) entry which is preliminary data.</text>
</comment>
<evidence type="ECO:0000256" key="3">
    <source>
        <dbReference type="ARBA" id="ARBA00022777"/>
    </source>
</evidence>
<evidence type="ECO:0000313" key="8">
    <source>
        <dbReference type="Proteomes" id="UP001207337"/>
    </source>
</evidence>
<protein>
    <recommendedName>
        <fullName evidence="5">Thiamine diphosphokinase</fullName>
        <ecNumber evidence="5">2.7.6.2</ecNumber>
    </recommendedName>
</protein>
<name>A0ABT3PY85_9BACT</name>
<evidence type="ECO:0000256" key="5">
    <source>
        <dbReference type="NCBIfam" id="TIGR01378"/>
    </source>
</evidence>
<dbReference type="SUPFAM" id="SSF63862">
    <property type="entry name" value="Thiamin pyrophosphokinase, substrate-binding domain"/>
    <property type="match status" value="1"/>
</dbReference>